<evidence type="ECO:0000256" key="3">
    <source>
        <dbReference type="ARBA" id="ARBA00022912"/>
    </source>
</evidence>
<keyword evidence="3" id="KW-0904">Protein phosphatase</keyword>
<evidence type="ECO:0000256" key="7">
    <source>
        <dbReference type="RuleBase" id="RU004273"/>
    </source>
</evidence>
<comment type="catalytic activity">
    <reaction evidence="6 7">
        <text>O-phospho-L-threonyl-[protein] + H2O = L-threonyl-[protein] + phosphate</text>
        <dbReference type="Rhea" id="RHEA:47004"/>
        <dbReference type="Rhea" id="RHEA-COMP:11060"/>
        <dbReference type="Rhea" id="RHEA-COMP:11605"/>
        <dbReference type="ChEBI" id="CHEBI:15377"/>
        <dbReference type="ChEBI" id="CHEBI:30013"/>
        <dbReference type="ChEBI" id="CHEBI:43474"/>
        <dbReference type="ChEBI" id="CHEBI:61977"/>
        <dbReference type="EC" id="3.1.3.16"/>
    </reaction>
</comment>
<feature type="region of interest" description="Disordered" evidence="8">
    <location>
        <begin position="566"/>
        <end position="604"/>
    </location>
</feature>
<dbReference type="PRINTS" id="PR00114">
    <property type="entry name" value="STPHPHTASE"/>
</dbReference>
<proteinExistence type="inferred from homology"/>
<keyword evidence="1" id="KW-0479">Metal-binding</keyword>
<gene>
    <name evidence="10" type="ORF">AYI69_g1755</name>
</gene>
<dbReference type="GO" id="GO:0046872">
    <property type="term" value="F:metal ion binding"/>
    <property type="evidence" value="ECO:0007669"/>
    <property type="project" value="UniProtKB-KW"/>
</dbReference>
<dbReference type="PANTHER" id="PTHR11668">
    <property type="entry name" value="SERINE/THREONINE PROTEIN PHOSPHATASE"/>
    <property type="match status" value="1"/>
</dbReference>
<evidence type="ECO:0000256" key="5">
    <source>
        <dbReference type="ARBA" id="ARBA00047761"/>
    </source>
</evidence>
<keyword evidence="11" id="KW-1185">Reference proteome</keyword>
<dbReference type="GO" id="GO:0005737">
    <property type="term" value="C:cytoplasm"/>
    <property type="evidence" value="ECO:0007669"/>
    <property type="project" value="TreeGrafter"/>
</dbReference>
<evidence type="ECO:0000313" key="11">
    <source>
        <dbReference type="Proteomes" id="UP000187429"/>
    </source>
</evidence>
<dbReference type="GO" id="GO:0005634">
    <property type="term" value="C:nucleus"/>
    <property type="evidence" value="ECO:0007669"/>
    <property type="project" value="TreeGrafter"/>
</dbReference>
<dbReference type="GO" id="GO:0004722">
    <property type="term" value="F:protein serine/threonine phosphatase activity"/>
    <property type="evidence" value="ECO:0007669"/>
    <property type="project" value="UniProtKB-EC"/>
</dbReference>
<dbReference type="Proteomes" id="UP000187429">
    <property type="component" value="Unassembled WGS sequence"/>
</dbReference>
<feature type="compositionally biased region" description="Low complexity" evidence="8">
    <location>
        <begin position="500"/>
        <end position="511"/>
    </location>
</feature>
<dbReference type="InterPro" id="IPR029052">
    <property type="entry name" value="Metallo-depent_PP-like"/>
</dbReference>
<dbReference type="SUPFAM" id="SSF56300">
    <property type="entry name" value="Metallo-dependent phosphatases"/>
    <property type="match status" value="1"/>
</dbReference>
<dbReference type="InterPro" id="IPR050341">
    <property type="entry name" value="PP1_catalytic_subunit"/>
</dbReference>
<feature type="compositionally biased region" description="Polar residues" evidence="8">
    <location>
        <begin position="80"/>
        <end position="95"/>
    </location>
</feature>
<comment type="caution">
    <text evidence="10">The sequence shown here is derived from an EMBL/GenBank/DDBJ whole genome shotgun (WGS) entry which is preliminary data.</text>
</comment>
<dbReference type="EC" id="3.1.3.16" evidence="7"/>
<evidence type="ECO:0000256" key="1">
    <source>
        <dbReference type="ARBA" id="ARBA00022723"/>
    </source>
</evidence>
<protein>
    <recommendedName>
        <fullName evidence="7">Serine/threonine-protein phosphatase</fullName>
        <ecNumber evidence="7">3.1.3.16</ecNumber>
    </recommendedName>
</protein>
<feature type="domain" description="Serine/threonine specific protein phosphatases" evidence="9">
    <location>
        <begin position="254"/>
        <end position="259"/>
    </location>
</feature>
<comment type="similarity">
    <text evidence="7">Belongs to the PPP phosphatase family.</text>
</comment>
<dbReference type="FunFam" id="3.60.21.10:FF:000026">
    <property type="entry name" value="Serine/threonine-protein phosphatase"/>
    <property type="match status" value="1"/>
</dbReference>
<evidence type="ECO:0000313" key="10">
    <source>
        <dbReference type="EMBL" id="OMJ28762.1"/>
    </source>
</evidence>
<sequence>MIILNSLNPKKLRKKNKPSEILEPNSSSRSYSAPPSASILSNPDHHIPTSSTLTSEPENDKDLNAKNTTRYSEDHKRSSWRFSTSNKNTSSSDLPQVTNKLEDLSINKSSLVELTSYYPIKDKANIAIISHPLKSNKQFNIDDFIFKLLEAGFDSKFKKQVVLSNTEIVSVCSAAKEIFLAQPSLLELDGPLKVVGDIHGQYTDLIRLFDKCGYPPSFNYLFLGDYVDRGKMSLETILLLLCYKIKYPNNFFLLRGNHECASVTKVYGFYDECKRRCNNKIYKTFIDTFNTLPFAALISQKIFCVHGGLSPSLANLDQLNIIQRPIDTNSNNLLIDLLWSDPSSTIVDEWEDNERGISFCFNESVVEKFNKKFNLDLVVRAHMVVEDGYEFFANRKLVTIFSAPNYCGEFDNSAAILNIASDLLCSFEILKPAVDNVSSIMARSGINFYSKFNADNSMQNIYSTSQNLQKSIPSQNLQNDDTLQKKHKDNSSLSKEKDINTNISNPENPISINQINTPSTDTTLTFQNLPESTDLILPKTVPTDTDILSGKSNADDEIIYAYEYKPNSENTPTAENTSQSTENISQSTENISQSTENISVPKRSFIIDKVPTVEK</sequence>
<dbReference type="InterPro" id="IPR006186">
    <property type="entry name" value="Ser/Thr-sp_prot-phosphatase"/>
</dbReference>
<dbReference type="AlphaFoldDB" id="A0A1R1YPD4"/>
<dbReference type="InterPro" id="IPR031675">
    <property type="entry name" value="STPPase_N"/>
</dbReference>
<feature type="compositionally biased region" description="Polar residues" evidence="8">
    <location>
        <begin position="567"/>
        <end position="598"/>
    </location>
</feature>
<accession>A0A1R1YPD4</accession>
<feature type="compositionally biased region" description="Low complexity" evidence="8">
    <location>
        <begin position="26"/>
        <end position="38"/>
    </location>
</feature>
<keyword evidence="2 7" id="KW-0378">Hydrolase</keyword>
<dbReference type="InterPro" id="IPR004843">
    <property type="entry name" value="Calcineurin-like_PHP"/>
</dbReference>
<dbReference type="PROSITE" id="PS00125">
    <property type="entry name" value="SER_THR_PHOSPHATASE"/>
    <property type="match status" value="1"/>
</dbReference>
<evidence type="ECO:0000256" key="2">
    <source>
        <dbReference type="ARBA" id="ARBA00022801"/>
    </source>
</evidence>
<evidence type="ECO:0000256" key="6">
    <source>
        <dbReference type="ARBA" id="ARBA00048336"/>
    </source>
</evidence>
<evidence type="ECO:0000256" key="4">
    <source>
        <dbReference type="ARBA" id="ARBA00023211"/>
    </source>
</evidence>
<dbReference type="OrthoDB" id="1930084at2759"/>
<dbReference type="Pfam" id="PF00149">
    <property type="entry name" value="Metallophos"/>
    <property type="match status" value="1"/>
</dbReference>
<dbReference type="Gene3D" id="3.60.21.10">
    <property type="match status" value="1"/>
</dbReference>
<feature type="region of interest" description="Disordered" evidence="8">
    <location>
        <begin position="474"/>
        <end position="511"/>
    </location>
</feature>
<evidence type="ECO:0000259" key="9">
    <source>
        <dbReference type="PROSITE" id="PS00125"/>
    </source>
</evidence>
<dbReference type="SMART" id="SM00156">
    <property type="entry name" value="PP2Ac"/>
    <property type="match status" value="1"/>
</dbReference>
<reference evidence="11" key="1">
    <citation type="submission" date="2017-01" db="EMBL/GenBank/DDBJ databases">
        <authorList>
            <person name="Wang Y."/>
            <person name="White M."/>
            <person name="Kvist S."/>
            <person name="Moncalvo J.-M."/>
        </authorList>
    </citation>
    <scope>NUCLEOTIDE SEQUENCE [LARGE SCALE GENOMIC DNA]</scope>
    <source>
        <strain evidence="11">ID-206-W2</strain>
    </source>
</reference>
<evidence type="ECO:0000256" key="8">
    <source>
        <dbReference type="SAM" id="MobiDB-lite"/>
    </source>
</evidence>
<dbReference type="PANTHER" id="PTHR11668:SF484">
    <property type="entry name" value="SERINE_THREONINE-PROTEIN PHOSPHATASE PP-Z1-RELATED"/>
    <property type="match status" value="1"/>
</dbReference>
<organism evidence="10 11">
    <name type="scientific">Smittium culicis</name>
    <dbReference type="NCBI Taxonomy" id="133412"/>
    <lineage>
        <taxon>Eukaryota</taxon>
        <taxon>Fungi</taxon>
        <taxon>Fungi incertae sedis</taxon>
        <taxon>Zoopagomycota</taxon>
        <taxon>Kickxellomycotina</taxon>
        <taxon>Harpellomycetes</taxon>
        <taxon>Harpellales</taxon>
        <taxon>Legeriomycetaceae</taxon>
        <taxon>Smittium</taxon>
    </lineage>
</organism>
<dbReference type="Pfam" id="PF16891">
    <property type="entry name" value="STPPase_N"/>
    <property type="match status" value="1"/>
</dbReference>
<name>A0A1R1YPD4_9FUNG</name>
<keyword evidence="4" id="KW-0464">Manganese</keyword>
<dbReference type="EMBL" id="LSSM01000488">
    <property type="protein sequence ID" value="OMJ28762.1"/>
    <property type="molecule type" value="Genomic_DNA"/>
</dbReference>
<comment type="catalytic activity">
    <reaction evidence="5">
        <text>O-phospho-L-seryl-[protein] + H2O = L-seryl-[protein] + phosphate</text>
        <dbReference type="Rhea" id="RHEA:20629"/>
        <dbReference type="Rhea" id="RHEA-COMP:9863"/>
        <dbReference type="Rhea" id="RHEA-COMP:11604"/>
        <dbReference type="ChEBI" id="CHEBI:15377"/>
        <dbReference type="ChEBI" id="CHEBI:29999"/>
        <dbReference type="ChEBI" id="CHEBI:43474"/>
        <dbReference type="ChEBI" id="CHEBI:83421"/>
        <dbReference type="EC" id="3.1.3.16"/>
    </reaction>
</comment>
<feature type="region of interest" description="Disordered" evidence="8">
    <location>
        <begin position="1"/>
        <end position="95"/>
    </location>
</feature>